<protein>
    <submittedName>
        <fullName evidence="1">Uncharacterized protein</fullName>
    </submittedName>
</protein>
<organism evidence="1 2">
    <name type="scientific">Aeromonas veronii</name>
    <dbReference type="NCBI Taxonomy" id="654"/>
    <lineage>
        <taxon>Bacteria</taxon>
        <taxon>Pseudomonadati</taxon>
        <taxon>Pseudomonadota</taxon>
        <taxon>Gammaproteobacteria</taxon>
        <taxon>Aeromonadales</taxon>
        <taxon>Aeromonadaceae</taxon>
        <taxon>Aeromonas</taxon>
    </lineage>
</organism>
<proteinExistence type="predicted"/>
<evidence type="ECO:0000313" key="2">
    <source>
        <dbReference type="Proteomes" id="UP000439123"/>
    </source>
</evidence>
<dbReference type="Proteomes" id="UP000439123">
    <property type="component" value="Unassembled WGS sequence"/>
</dbReference>
<gene>
    <name evidence="1" type="ORF">AERO8C_30214</name>
</gene>
<dbReference type="EMBL" id="CABWLC010000016">
    <property type="protein sequence ID" value="VXA86659.1"/>
    <property type="molecule type" value="Genomic_DNA"/>
</dbReference>
<name>A0A653L6K7_AERVE</name>
<evidence type="ECO:0000313" key="1">
    <source>
        <dbReference type="EMBL" id="VXA86659.1"/>
    </source>
</evidence>
<dbReference type="AlphaFoldDB" id="A0A653L6K7"/>
<accession>A0A653L6K7</accession>
<sequence>MYCAFSPAWPTGWLELFCFAIPLPGFDALPVSAEGWQSTKGCPVMQTRTARNLLSPLSLVALAAPERAVAWLRGEGVYGRDSWQGLRHSLAVTRGESHG</sequence>
<reference evidence="1 2" key="1">
    <citation type="submission" date="2019-10" db="EMBL/GenBank/DDBJ databases">
        <authorList>
            <person name="Karimi E."/>
        </authorList>
    </citation>
    <scope>NUCLEOTIDE SEQUENCE [LARGE SCALE GENOMIC DNA]</scope>
    <source>
        <strain evidence="1">Aeromonas sp. 8C</strain>
    </source>
</reference>